<dbReference type="GO" id="GO:0030246">
    <property type="term" value="F:carbohydrate binding"/>
    <property type="evidence" value="ECO:0007669"/>
    <property type="project" value="InterPro"/>
</dbReference>
<dbReference type="InterPro" id="IPR023198">
    <property type="entry name" value="PGP-like_dom2"/>
</dbReference>
<dbReference type="SUPFAM" id="SSF56784">
    <property type="entry name" value="HAD-like"/>
    <property type="match status" value="1"/>
</dbReference>
<dbReference type="InterPro" id="IPR010976">
    <property type="entry name" value="B-phosphoglucomutase_hydrolase"/>
</dbReference>
<comment type="caution">
    <text evidence="6">The sequence shown here is derived from an EMBL/GenBank/DDBJ whole genome shotgun (WGS) entry which is preliminary data.</text>
</comment>
<evidence type="ECO:0000259" key="4">
    <source>
        <dbReference type="Pfam" id="PF03633"/>
    </source>
</evidence>
<keyword evidence="7" id="KW-1185">Reference proteome</keyword>
<dbReference type="GO" id="GO:0016757">
    <property type="term" value="F:glycosyltransferase activity"/>
    <property type="evidence" value="ECO:0007669"/>
    <property type="project" value="UniProtKB-ARBA"/>
</dbReference>
<gene>
    <name evidence="6" type="ORF">DF222_00220</name>
</gene>
<dbReference type="SFLD" id="SFLDS00003">
    <property type="entry name" value="Haloacid_Dehalogenase"/>
    <property type="match status" value="1"/>
</dbReference>
<dbReference type="InterPro" id="IPR005196">
    <property type="entry name" value="Glyco_hydro_65_N"/>
</dbReference>
<dbReference type="Pfam" id="PF03632">
    <property type="entry name" value="Glyco_hydro_65m"/>
    <property type="match status" value="1"/>
</dbReference>
<name>A0A2U1T9X8_9CORY</name>
<evidence type="ECO:0000259" key="3">
    <source>
        <dbReference type="Pfam" id="PF03632"/>
    </source>
</evidence>
<feature type="domain" description="Glycoside hydrolase family 65 N-terminal" evidence="5">
    <location>
        <begin position="255"/>
        <end position="504"/>
    </location>
</feature>
<dbReference type="InterPro" id="IPR036412">
    <property type="entry name" value="HAD-like_sf"/>
</dbReference>
<dbReference type="Pfam" id="PF03636">
    <property type="entry name" value="Glyco_hydro_65N"/>
    <property type="match status" value="1"/>
</dbReference>
<evidence type="ECO:0000313" key="6">
    <source>
        <dbReference type="EMBL" id="PWC02715.1"/>
    </source>
</evidence>
<dbReference type="Gene3D" id="2.70.98.40">
    <property type="entry name" value="Glycoside hydrolase, family 65, N-terminal domain"/>
    <property type="match status" value="1"/>
</dbReference>
<evidence type="ECO:0000259" key="5">
    <source>
        <dbReference type="Pfam" id="PF03636"/>
    </source>
</evidence>
<dbReference type="InterPro" id="IPR006439">
    <property type="entry name" value="HAD-SF_hydro_IA"/>
</dbReference>
<dbReference type="InterPro" id="IPR005195">
    <property type="entry name" value="Glyco_hydro_65_M"/>
</dbReference>
<dbReference type="PANTHER" id="PTHR11051:SF8">
    <property type="entry name" value="PROTEIN-GLUCOSYLGALACTOSYLHYDROXYLYSINE GLUCOSIDASE"/>
    <property type="match status" value="1"/>
</dbReference>
<dbReference type="InterPro" id="IPR023214">
    <property type="entry name" value="HAD_sf"/>
</dbReference>
<keyword evidence="2" id="KW-0326">Glycosidase</keyword>
<comment type="similarity">
    <text evidence="1">Belongs to the HAD-like hydrolase superfamily. CbbY/CbbZ/Gph/YieH family.</text>
</comment>
<dbReference type="AlphaFoldDB" id="A0A2U1T9X8"/>
<dbReference type="Gene3D" id="3.40.50.1000">
    <property type="entry name" value="HAD superfamily/HAD-like"/>
    <property type="match status" value="1"/>
</dbReference>
<feature type="domain" description="Glycoside hydrolase family 65 central catalytic" evidence="3">
    <location>
        <begin position="558"/>
        <end position="954"/>
    </location>
</feature>
<dbReference type="InterPro" id="IPR037018">
    <property type="entry name" value="GH65_N"/>
</dbReference>
<dbReference type="RefSeq" id="WP_108430798.1">
    <property type="nucleotide sequence ID" value="NZ_CP026947.1"/>
</dbReference>
<dbReference type="SFLD" id="SFLDG01129">
    <property type="entry name" value="C1.5:_HAD__Beta-PGM__Phosphata"/>
    <property type="match status" value="1"/>
</dbReference>
<dbReference type="SUPFAM" id="SSF48208">
    <property type="entry name" value="Six-hairpin glycosidases"/>
    <property type="match status" value="1"/>
</dbReference>
<dbReference type="EMBL" id="QEEZ01000001">
    <property type="protein sequence ID" value="PWC02715.1"/>
    <property type="molecule type" value="Genomic_DNA"/>
</dbReference>
<dbReference type="GO" id="GO:0004553">
    <property type="term" value="F:hydrolase activity, hydrolyzing O-glycosyl compounds"/>
    <property type="evidence" value="ECO:0007669"/>
    <property type="project" value="TreeGrafter"/>
</dbReference>
<evidence type="ECO:0000313" key="7">
    <source>
        <dbReference type="Proteomes" id="UP000244989"/>
    </source>
</evidence>
<dbReference type="NCBIfam" id="TIGR02009">
    <property type="entry name" value="PGMB-YQAB-SF"/>
    <property type="match status" value="1"/>
</dbReference>
<feature type="domain" description="Glycoside hydrolase family 65 C-terminal" evidence="4">
    <location>
        <begin position="964"/>
        <end position="1024"/>
    </location>
</feature>
<keyword evidence="6" id="KW-0378">Hydrolase</keyword>
<proteinExistence type="inferred from homology"/>
<dbReference type="Gene3D" id="1.50.10.10">
    <property type="match status" value="1"/>
</dbReference>
<dbReference type="Gene3D" id="1.10.150.240">
    <property type="entry name" value="Putative phosphatase, domain 2"/>
    <property type="match status" value="1"/>
</dbReference>
<dbReference type="InterPro" id="IPR005194">
    <property type="entry name" value="Glyco_hydro_65_C"/>
</dbReference>
<dbReference type="Proteomes" id="UP000244989">
    <property type="component" value="Unassembled WGS sequence"/>
</dbReference>
<dbReference type="InterPro" id="IPR012341">
    <property type="entry name" value="6hp_glycosidase-like_sf"/>
</dbReference>
<dbReference type="KEGG" id="cyz:C3B44_01490"/>
<dbReference type="Pfam" id="PF03633">
    <property type="entry name" value="Glyco_hydro_65C"/>
    <property type="match status" value="1"/>
</dbReference>
<accession>A0A2U1T9X8</accession>
<dbReference type="Gene3D" id="2.60.420.10">
    <property type="entry name" value="Maltose phosphorylase, domain 3"/>
    <property type="match status" value="1"/>
</dbReference>
<dbReference type="PANTHER" id="PTHR11051">
    <property type="entry name" value="GLYCOSYL HYDROLASE-RELATED"/>
    <property type="match status" value="1"/>
</dbReference>
<dbReference type="OrthoDB" id="9816160at2"/>
<dbReference type="GO" id="GO:0005975">
    <property type="term" value="P:carbohydrate metabolic process"/>
    <property type="evidence" value="ECO:0007669"/>
    <property type="project" value="InterPro"/>
</dbReference>
<dbReference type="SUPFAM" id="SSF74650">
    <property type="entry name" value="Galactose mutarotase-like"/>
    <property type="match status" value="1"/>
</dbReference>
<dbReference type="Pfam" id="PF00702">
    <property type="entry name" value="Hydrolase"/>
    <property type="match status" value="1"/>
</dbReference>
<organism evidence="6 7">
    <name type="scientific">Corynebacterium yudongzhengii</name>
    <dbReference type="NCBI Taxonomy" id="2080740"/>
    <lineage>
        <taxon>Bacteria</taxon>
        <taxon>Bacillati</taxon>
        <taxon>Actinomycetota</taxon>
        <taxon>Actinomycetes</taxon>
        <taxon>Mycobacteriales</taxon>
        <taxon>Corynebacteriaceae</taxon>
        <taxon>Corynebacterium</taxon>
    </lineage>
</organism>
<dbReference type="InterPro" id="IPR008928">
    <property type="entry name" value="6-hairpin_glycosidase_sf"/>
</dbReference>
<dbReference type="NCBIfam" id="TIGR01509">
    <property type="entry name" value="HAD-SF-IA-v3"/>
    <property type="match status" value="1"/>
</dbReference>
<reference evidence="7" key="1">
    <citation type="submission" date="2018-04" db="EMBL/GenBank/DDBJ databases">
        <authorList>
            <person name="Liu S."/>
            <person name="Wang Z."/>
            <person name="Li J."/>
        </authorList>
    </citation>
    <scope>NUCLEOTIDE SEQUENCE [LARGE SCALE GENOMIC DNA]</scope>
    <source>
        <strain evidence="7">2189</strain>
    </source>
</reference>
<dbReference type="InterPro" id="IPR011013">
    <property type="entry name" value="Gal_mutarotase_sf_dom"/>
</dbReference>
<evidence type="ECO:0000256" key="1">
    <source>
        <dbReference type="ARBA" id="ARBA00006171"/>
    </source>
</evidence>
<protein>
    <submittedName>
        <fullName evidence="6">Beta-phosphoglucomutase family hydrolase</fullName>
    </submittedName>
</protein>
<sequence>MSTLPTPAALVCDMDGVITHTAAVHAEAWKQMFDDALAKLAPDAEKFDISTDYLAYADGRTREDAVHAFMASRGVELSDDEITALGDQKQGYFEKALEESGVQVFDDAVHLVKRAREAGLPTALVTSSRNAERILQAAGLEKLFDVRVDGHDIINEKITGKPAPDSFLLAAERLNVRAAQCIALEDARSGVRAAFAAKYGLVIGVDRSDGDPDVAQGLFDAGADRVLADVSEIDFAFGFSEKHDTPRSTVFAIDGMNTDKLSDLETLFSTANGYWGTRANLPGTVDNGTHYPGSYLAGVFNRVHSDLTDSAGLVLESEHVPNIPDWTYLRVFDDKGAQLMPTTANILDSRLELDLRAGLSRRFLRVRADNGRRTRILIEQMTSIHRKHAAALRIVIAPENWQGEVSVRSAINGAVENRNVADDRALTTRHLTRAQGRHVDKHTTLVNTRTNQSDIAISIAARTDGLGEGTPFSEGELHGHDYTAAVYPHEPVSIEKIAAVFSSRDRAQSTPELQVCWELEQLGEFAALKRQHSLMWSAIWQVYDTSLPAGRTDALALRVNSFHILQSIVKVDSGMDAGLPARGLTAEGYRGHIFWDEQFVYPLLTSRRPELTRALLRYRHRRLPMARALASELGFRGAIFPWQSGSSGCEETPPVLYNPRMDAWMPDNSHHQRHVGLEVALSVWRYFQFTHDGIFMRDVGAELILDAARGYASMATYDAATGRYSVHHTMGPDEFHDGYPSAPGEGLTDNAYNNVLASWVMTKALEIYDYLDDVDAAVLRAHLNLTDEDLRRLDDVSRNLRLVFHDDGVLSQFDGYEDLEEFDWEGYREKYGNIGRLDLILAAEGDSPNNYKVSKQADVAMLFYVFAPDELADILDHMGYSLDEGAIQRTISYYRERTSDGSMLSQIVYAWAINGYSPNEAWPLYQQALEADIDNEAGSSTAEGIHTGVMAGTVDYVQRCLAGMSVRGRVLRLRPALPDAVDNVAFRIYYRGCPVQVKAAHERVEVRVEDDAKNPVTVEVNGDRRKLFPGDHVEFAVA</sequence>
<evidence type="ECO:0000256" key="2">
    <source>
        <dbReference type="ARBA" id="ARBA00023295"/>
    </source>
</evidence>